<evidence type="ECO:0008006" key="3">
    <source>
        <dbReference type="Google" id="ProtNLM"/>
    </source>
</evidence>
<evidence type="ECO:0000313" key="2">
    <source>
        <dbReference type="Proteomes" id="UP001204562"/>
    </source>
</evidence>
<reference evidence="1" key="1">
    <citation type="submission" date="2022-06" db="EMBL/GenBank/DDBJ databases">
        <title>Isolation of gut microbiota from human fecal samples.</title>
        <authorList>
            <person name="Pamer E.G."/>
            <person name="Barat B."/>
            <person name="Waligurski E."/>
            <person name="Medina S."/>
            <person name="Paddock L."/>
            <person name="Mostad J."/>
        </authorList>
    </citation>
    <scope>NUCLEOTIDE SEQUENCE</scope>
    <source>
        <strain evidence="1">DFI.9.91</strain>
    </source>
</reference>
<dbReference type="EMBL" id="JANFYS010000001">
    <property type="protein sequence ID" value="MCQ4769125.1"/>
    <property type="molecule type" value="Genomic_DNA"/>
</dbReference>
<evidence type="ECO:0000313" key="1">
    <source>
        <dbReference type="EMBL" id="MCQ4769125.1"/>
    </source>
</evidence>
<dbReference type="RefSeq" id="WP_256302978.1">
    <property type="nucleotide sequence ID" value="NZ_JANFYS010000001.1"/>
</dbReference>
<comment type="caution">
    <text evidence="1">The sequence shown here is derived from an EMBL/GenBank/DDBJ whole genome shotgun (WGS) entry which is preliminary data.</text>
</comment>
<dbReference type="AlphaFoldDB" id="A0AAW5JK87"/>
<dbReference type="Proteomes" id="UP001204562">
    <property type="component" value="Unassembled WGS sequence"/>
</dbReference>
<organism evidence="1 2">
    <name type="scientific">Intestinimonas massiliensis</name>
    <name type="common">ex Afouda et al. 2020</name>
    <dbReference type="NCBI Taxonomy" id="1673721"/>
    <lineage>
        <taxon>Bacteria</taxon>
        <taxon>Bacillati</taxon>
        <taxon>Bacillota</taxon>
        <taxon>Clostridia</taxon>
        <taxon>Eubacteriales</taxon>
        <taxon>Intestinimonas</taxon>
    </lineage>
</organism>
<sequence length="159" mass="17461">MSHLSAIVYTSQTGFTRRYAEMLAQKTGLPACELGGPAPARGTSVLYLGWLRAGGVRGLAKARRRWDVKGVCAVGMSPEPNGKVLEDPSLPAFYLRGGYAPDRLTGPYQWAMSAMARMVTQNPPKDDQERAVQEAFRQGGDWVDEAYLDPVLDWLSRQG</sequence>
<protein>
    <recommendedName>
        <fullName evidence="3">Flavodoxin domain-containing protein</fullName>
    </recommendedName>
</protein>
<name>A0AAW5JK87_9FIRM</name>
<gene>
    <name evidence="1" type="ORF">NE579_01420</name>
</gene>
<accession>A0AAW5JK87</accession>
<proteinExistence type="predicted"/>